<reference evidence="1 2" key="1">
    <citation type="journal article" date="2021" name="BMC Genomics">
        <title>Datura genome reveals duplications of psychoactive alkaloid biosynthetic genes and high mutation rate following tissue culture.</title>
        <authorList>
            <person name="Rajewski A."/>
            <person name="Carter-House D."/>
            <person name="Stajich J."/>
            <person name="Litt A."/>
        </authorList>
    </citation>
    <scope>NUCLEOTIDE SEQUENCE [LARGE SCALE GENOMIC DNA]</scope>
    <source>
        <strain evidence="1">AR-01</strain>
    </source>
</reference>
<protein>
    <recommendedName>
        <fullName evidence="3">BED-type domain-containing protein</fullName>
    </recommendedName>
</protein>
<proteinExistence type="predicted"/>
<accession>A0ABS8SG48</accession>
<gene>
    <name evidence="1" type="ORF">HAX54_036342</name>
</gene>
<name>A0ABS8SG48_DATST</name>
<organism evidence="1 2">
    <name type="scientific">Datura stramonium</name>
    <name type="common">Jimsonweed</name>
    <name type="synonym">Common thornapple</name>
    <dbReference type="NCBI Taxonomy" id="4076"/>
    <lineage>
        <taxon>Eukaryota</taxon>
        <taxon>Viridiplantae</taxon>
        <taxon>Streptophyta</taxon>
        <taxon>Embryophyta</taxon>
        <taxon>Tracheophyta</taxon>
        <taxon>Spermatophyta</taxon>
        <taxon>Magnoliopsida</taxon>
        <taxon>eudicotyledons</taxon>
        <taxon>Gunneridae</taxon>
        <taxon>Pentapetalae</taxon>
        <taxon>asterids</taxon>
        <taxon>lamiids</taxon>
        <taxon>Solanales</taxon>
        <taxon>Solanaceae</taxon>
        <taxon>Solanoideae</taxon>
        <taxon>Datureae</taxon>
        <taxon>Datura</taxon>
    </lineage>
</organism>
<keyword evidence="2" id="KW-1185">Reference proteome</keyword>
<evidence type="ECO:0008006" key="3">
    <source>
        <dbReference type="Google" id="ProtNLM"/>
    </source>
</evidence>
<dbReference type="Proteomes" id="UP000823775">
    <property type="component" value="Unassembled WGS sequence"/>
</dbReference>
<dbReference type="EMBL" id="JACEIK010000481">
    <property type="protein sequence ID" value="MCD7457821.1"/>
    <property type="molecule type" value="Genomic_DNA"/>
</dbReference>
<evidence type="ECO:0000313" key="1">
    <source>
        <dbReference type="EMBL" id="MCD7457821.1"/>
    </source>
</evidence>
<comment type="caution">
    <text evidence="1">The sequence shown here is derived from an EMBL/GenBank/DDBJ whole genome shotgun (WGS) entry which is preliminary data.</text>
</comment>
<sequence>MFTGLADSTVTSHSQTSVSHYRSTIEAFSTQSTFRIQKIMESQDEQNSMCSSSNIVPIENESEMPSQANETTDEVIETKDGRFTSKAWKYLKPLKVDGVRFSVYKYCGACIKSTRNCRTSSMVDHIRRCRKNPSNLEIEGGSRRDDGSRPYYFDKDVCFT</sequence>
<evidence type="ECO:0000313" key="2">
    <source>
        <dbReference type="Proteomes" id="UP000823775"/>
    </source>
</evidence>